<dbReference type="Gene3D" id="1.20.900.10">
    <property type="entry name" value="Dbl homology (DH) domain"/>
    <property type="match status" value="1"/>
</dbReference>
<gene>
    <name evidence="4" type="primary">LOC106476646</name>
</gene>
<dbReference type="PANTHER" id="PTHR12673">
    <property type="entry name" value="FACIOGENITAL DYSPLASIA PROTEIN"/>
    <property type="match status" value="1"/>
</dbReference>
<reference evidence="4" key="1">
    <citation type="submission" date="2025-08" db="UniProtKB">
        <authorList>
            <consortium name="RefSeq"/>
        </authorList>
    </citation>
    <scope>IDENTIFICATION</scope>
    <source>
        <tissue evidence="4">Muscle</tissue>
    </source>
</reference>
<dbReference type="RefSeq" id="XP_013792743.1">
    <property type="nucleotide sequence ID" value="XM_013937289.2"/>
</dbReference>
<dbReference type="SUPFAM" id="SSF48065">
    <property type="entry name" value="DBL homology domain (DH-domain)"/>
    <property type="match status" value="1"/>
</dbReference>
<keyword evidence="3" id="KW-1185">Reference proteome</keyword>
<organism evidence="3 4">
    <name type="scientific">Limulus polyphemus</name>
    <name type="common">Atlantic horseshoe crab</name>
    <dbReference type="NCBI Taxonomy" id="6850"/>
    <lineage>
        <taxon>Eukaryota</taxon>
        <taxon>Metazoa</taxon>
        <taxon>Ecdysozoa</taxon>
        <taxon>Arthropoda</taxon>
        <taxon>Chelicerata</taxon>
        <taxon>Merostomata</taxon>
        <taxon>Xiphosura</taxon>
        <taxon>Limulidae</taxon>
        <taxon>Limulus</taxon>
    </lineage>
</organism>
<dbReference type="Gene3D" id="2.30.29.30">
    <property type="entry name" value="Pleckstrin-homology domain (PH domain)/Phosphotyrosine-binding domain (PTB)"/>
    <property type="match status" value="1"/>
</dbReference>
<dbReference type="PROSITE" id="PS50010">
    <property type="entry name" value="DH_2"/>
    <property type="match status" value="1"/>
</dbReference>
<dbReference type="Proteomes" id="UP000694941">
    <property type="component" value="Unplaced"/>
</dbReference>
<dbReference type="PANTHER" id="PTHR12673:SF267">
    <property type="entry name" value="PROTEIN CBG10230"/>
    <property type="match status" value="1"/>
</dbReference>
<evidence type="ECO:0000313" key="4">
    <source>
        <dbReference type="RefSeq" id="XP_013792743.1"/>
    </source>
</evidence>
<dbReference type="InterPro" id="IPR001849">
    <property type="entry name" value="PH_domain"/>
</dbReference>
<dbReference type="PROSITE" id="PS50003">
    <property type="entry name" value="PH_DOMAIN"/>
    <property type="match status" value="1"/>
</dbReference>
<evidence type="ECO:0000313" key="3">
    <source>
        <dbReference type="Proteomes" id="UP000694941"/>
    </source>
</evidence>
<dbReference type="Pfam" id="PF00621">
    <property type="entry name" value="RhoGEF"/>
    <property type="match status" value="1"/>
</dbReference>
<dbReference type="InterPro" id="IPR000219">
    <property type="entry name" value="DH_dom"/>
</dbReference>
<dbReference type="InterPro" id="IPR051092">
    <property type="entry name" value="FYVE_RhoGEF_PH"/>
</dbReference>
<accession>A0ABM1C1U0</accession>
<feature type="domain" description="DH" evidence="2">
    <location>
        <begin position="1"/>
        <end position="64"/>
    </location>
</feature>
<name>A0ABM1C1U0_LIMPO</name>
<evidence type="ECO:0000259" key="2">
    <source>
        <dbReference type="PROSITE" id="PS50010"/>
    </source>
</evidence>
<feature type="domain" description="PH" evidence="1">
    <location>
        <begin position="90"/>
        <end position="173"/>
    </location>
</feature>
<dbReference type="InterPro" id="IPR035899">
    <property type="entry name" value="DBL_dom_sf"/>
</dbReference>
<protein>
    <submittedName>
        <fullName evidence="4">FYVE, RhoGEF and PH domain-containing protein 6-like</fullName>
    </submittedName>
</protein>
<evidence type="ECO:0000259" key="1">
    <source>
        <dbReference type="PROSITE" id="PS50003"/>
    </source>
</evidence>
<dbReference type="Pfam" id="PF00169">
    <property type="entry name" value="PH"/>
    <property type="match status" value="1"/>
</dbReference>
<dbReference type="InterPro" id="IPR011993">
    <property type="entry name" value="PH-like_dom_sf"/>
</dbReference>
<sequence length="173" mass="20434">MTPRPHCQKLSLNNYMLKPIQRISQYCLLLQDYLNHLQEDSPDYEDTVAALQIMSQVASETMKHEDNISKLISIQNSLCGHHEVIRPGRVFIKDGDLMKLSRKIMKPRRFILFNDSLWYTKQVQYKLYRVKHEFPLTGMKVSIPIQQDYENEFNIISMTKSFILSARNTMFQC</sequence>
<dbReference type="SUPFAM" id="SSF50729">
    <property type="entry name" value="PH domain-like"/>
    <property type="match status" value="1"/>
</dbReference>
<proteinExistence type="predicted"/>
<dbReference type="GeneID" id="106476646"/>